<feature type="repeat" description="Filamin" evidence="4">
    <location>
        <begin position="1239"/>
        <end position="1322"/>
    </location>
</feature>
<evidence type="ECO:0000256" key="4">
    <source>
        <dbReference type="PROSITE-ProRule" id="PRU00087"/>
    </source>
</evidence>
<dbReference type="OrthoDB" id="18740at2759"/>
<evidence type="ECO:0000259" key="6">
    <source>
        <dbReference type="PROSITE" id="PS50021"/>
    </source>
</evidence>
<feature type="repeat" description="Filamin" evidence="4">
    <location>
        <begin position="611"/>
        <end position="700"/>
    </location>
</feature>
<dbReference type="SUPFAM" id="SSF81296">
    <property type="entry name" value="E set domains"/>
    <property type="match status" value="20"/>
</dbReference>
<feature type="domain" description="Calponin-homology (CH)" evidence="6">
    <location>
        <begin position="314"/>
        <end position="417"/>
    </location>
</feature>
<dbReference type="EMBL" id="JAACXV010000081">
    <property type="protein sequence ID" value="KAF7284168.1"/>
    <property type="molecule type" value="Genomic_DNA"/>
</dbReference>
<feature type="compositionally biased region" description="Polar residues" evidence="5">
    <location>
        <begin position="925"/>
        <end position="947"/>
    </location>
</feature>
<dbReference type="FunFam" id="1.10.418.10:FF:000006">
    <property type="entry name" value="Filamin-B isoform A"/>
    <property type="match status" value="1"/>
</dbReference>
<feature type="repeat" description="Filamin" evidence="4">
    <location>
        <begin position="2041"/>
        <end position="2151"/>
    </location>
</feature>
<evidence type="ECO:0000256" key="1">
    <source>
        <dbReference type="ARBA" id="ARBA00009238"/>
    </source>
</evidence>
<evidence type="ECO:0000256" key="3">
    <source>
        <dbReference type="ARBA" id="ARBA00023203"/>
    </source>
</evidence>
<feature type="compositionally biased region" description="Basic and acidic residues" evidence="5">
    <location>
        <begin position="852"/>
        <end position="861"/>
    </location>
</feature>
<evidence type="ECO:0000256" key="2">
    <source>
        <dbReference type="ARBA" id="ARBA00022737"/>
    </source>
</evidence>
<organism evidence="7 8">
    <name type="scientific">Rhynchophorus ferrugineus</name>
    <name type="common">Red palm weevil</name>
    <name type="synonym">Curculio ferrugineus</name>
    <dbReference type="NCBI Taxonomy" id="354439"/>
    <lineage>
        <taxon>Eukaryota</taxon>
        <taxon>Metazoa</taxon>
        <taxon>Ecdysozoa</taxon>
        <taxon>Arthropoda</taxon>
        <taxon>Hexapoda</taxon>
        <taxon>Insecta</taxon>
        <taxon>Pterygota</taxon>
        <taxon>Neoptera</taxon>
        <taxon>Endopterygota</taxon>
        <taxon>Coleoptera</taxon>
        <taxon>Polyphaga</taxon>
        <taxon>Cucujiformia</taxon>
        <taxon>Curculionidae</taxon>
        <taxon>Dryophthorinae</taxon>
        <taxon>Rhynchophorus</taxon>
    </lineage>
</organism>
<feature type="domain" description="Calponin-homology (CH)" evidence="6">
    <location>
        <begin position="122"/>
        <end position="227"/>
    </location>
</feature>
<dbReference type="FunFam" id="1.10.418.10:FF:000068">
    <property type="entry name" value="Putative Filamin-A"/>
    <property type="match status" value="1"/>
</dbReference>
<dbReference type="InterPro" id="IPR001298">
    <property type="entry name" value="Filamin/ABP280_rpt"/>
</dbReference>
<dbReference type="GO" id="GO:0030036">
    <property type="term" value="P:actin cytoskeleton organization"/>
    <property type="evidence" value="ECO:0007669"/>
    <property type="project" value="InterPro"/>
</dbReference>
<feature type="repeat" description="Filamin" evidence="4">
    <location>
        <begin position="1086"/>
        <end position="1176"/>
    </location>
</feature>
<dbReference type="FunFam" id="2.60.40.10:FF:001145">
    <property type="entry name" value="Jitterbug, isoform I"/>
    <property type="match status" value="3"/>
</dbReference>
<dbReference type="Proteomes" id="UP000625711">
    <property type="component" value="Unassembled WGS sequence"/>
</dbReference>
<dbReference type="CDD" id="cd00014">
    <property type="entry name" value="CH_SF"/>
    <property type="match status" value="1"/>
</dbReference>
<dbReference type="SMART" id="SM00033">
    <property type="entry name" value="CH"/>
    <property type="match status" value="4"/>
</dbReference>
<dbReference type="FunFam" id="1.10.418.10:FF:000078">
    <property type="entry name" value="Putative Filamin-A"/>
    <property type="match status" value="1"/>
</dbReference>
<dbReference type="InterPro" id="IPR001589">
    <property type="entry name" value="Actinin_actin-bd_CS"/>
</dbReference>
<dbReference type="GO" id="GO:0051015">
    <property type="term" value="F:actin filament binding"/>
    <property type="evidence" value="ECO:0007669"/>
    <property type="project" value="InterPro"/>
</dbReference>
<feature type="region of interest" description="Disordered" evidence="5">
    <location>
        <begin position="793"/>
        <end position="830"/>
    </location>
</feature>
<keyword evidence="8" id="KW-1185">Reference proteome</keyword>
<dbReference type="PROSITE" id="PS50194">
    <property type="entry name" value="FILAMIN_REPEAT"/>
    <property type="match status" value="21"/>
</dbReference>
<dbReference type="InterPro" id="IPR044801">
    <property type="entry name" value="Filamin"/>
</dbReference>
<dbReference type="SUPFAM" id="SSF47576">
    <property type="entry name" value="Calponin-homology domain, CH-domain"/>
    <property type="match status" value="3"/>
</dbReference>
<dbReference type="InterPro" id="IPR001715">
    <property type="entry name" value="CH_dom"/>
</dbReference>
<feature type="repeat" description="Filamin" evidence="4">
    <location>
        <begin position="1517"/>
        <end position="1596"/>
    </location>
</feature>
<feature type="repeat" description="Filamin" evidence="4">
    <location>
        <begin position="1596"/>
        <end position="1686"/>
    </location>
</feature>
<dbReference type="FunFam" id="2.60.40.10:FF:001349">
    <property type="entry name" value="Jitterbug, isoform F"/>
    <property type="match status" value="1"/>
</dbReference>
<feature type="repeat" description="Filamin" evidence="4">
    <location>
        <begin position="1806"/>
        <end position="1862"/>
    </location>
</feature>
<evidence type="ECO:0000313" key="8">
    <source>
        <dbReference type="Proteomes" id="UP000625711"/>
    </source>
</evidence>
<dbReference type="InterPro" id="IPR036872">
    <property type="entry name" value="CH_dom_sf"/>
</dbReference>
<dbReference type="PANTHER" id="PTHR38537:SF13">
    <property type="entry name" value="JITTERBUG, ISOFORM N"/>
    <property type="match status" value="1"/>
</dbReference>
<comment type="caution">
    <text evidence="7">The sequence shown here is derived from an EMBL/GenBank/DDBJ whole genome shotgun (WGS) entry which is preliminary data.</text>
</comment>
<feature type="repeat" description="Filamin" evidence="4">
    <location>
        <begin position="2498"/>
        <end position="2587"/>
    </location>
</feature>
<sequence length="2976" mass="322003">MKACHHQNHVTNSPLRGQTTSLAFCDANQELPYRSDFRCGSRYFRGSCTGSCRNRCPGASEGPVVQLKGKLVSSRIGCLPANLRGMSKMEGKISHSGLLARSPEGHAARGMQIKGNEDVWVEIQANTFRNWVNEHLPKDLRIADLSQDLCTGVRLCALVEALQKRPIKPAWNKRPANQHHYLENVTAALNAIEQDGVKLVNIGNLDIVNGNLKLILGLIWSLIVRYQIGRSKFPPRKLMLAWLQGVLPECKVSNLTTDWNSGVLLSALIDYCKPGLFPNWRRLGNLDIVNGNLKLILGLIWSLIVRYQIGRSKFPPRKLMLAWLQGVLPECKVSNLTTDWNSGVLLSALIDYCKPGLFPNWRRLDKSNGIENCRRAMDIAQKDLGIPAVLEPEYLASPWLDELSGMTYLSYFMKPGSPGFHATLRWVNSRLERPVQNFTSDWNDGRVISEIVRSLGGSAAPPEKMRSDPAYWEQNQNQAIDAAKRLGVQPILSAKDMIDKNVEHLGVMAYAAHFQWIPERPPIHDLMNVTLNSTSGRVGEPTHYQVSILDSQLSYSKLSVEIRGPDNKTYLDKHLNKGRGSFVPSKIGMHELIVKYEGEEVVAGHYFRVLPALVEVAPPGMAPCALGSLVQVLVNATGAPRKEDILVTAYSPTGRPLDCPLTTIDGTNSATFKPDEPGEWRIEITYQGKQIQGGPFTCSVFDPNGVRISGLEGALPLVPHSIDLDCRNVGVPGEVFADIVHDKKSVHCHVEKVDSQGFHYRIHFTPKDAGKHRVYVYFNGYDVKGSPFMMRVGTQRRSKSSSHSSPQNTYRQSPTNRYASPSPTSKNTLYNSYRQNASPLLEETHKYAQDYHNRSVTEKSRITSGSPSYNERNDSPSYLQRNESPSYRGPSPAYGRDSPDFISSKRLNERRYDTSSPSFAKKTADSTYTNKMSSMKISDPRSTSFGGTSPDVGYTTSATSRFDKRYSENRSFNNYSEGVDTSPIVKVSSMVDQSTRRDSWDAINKTKNIFSERSLESLANLTDSQLDSDTRRQKTEEHNRYLLNEQSYTTHSDYKHNYSEKYTNNMDTYNERGYGRNSPIYKSSLKNTAGGAAAVRVQPVPDGVLGQPVEFEIDGSGAGSGDLEILVEGGRVTSSVRSLGGQRFRAAFTPHQALPHRVDIKFNRETVPGSAVLQLFQSRWIYLYTVGMLPPLPPWLLRTSRLTYCNFIMVPLASSVEPPRLTYLPGSPWHVNIVDNTGANVSVMGESTRLVPANSPAVFEIITNTNTAPDDLMVHVIAPSKRTVPARVLPGNRTGVQSVEFVPTEVGTHIVEVTINGEKLPSGPLIAKVYDSGLIQVADVSGGVVGQPVQFRVDASQAGEGQLEISINEGEVPNHVQVVGGGRCLVSFTPDQAKPHLIDIKFNGETVRGCPFVCAVADTSRVTLSLSHLELVPVNQPSSFHMGVAGGGAAELAVAVRGPVGELPVKVTGDIHSGFTAEFTPTQVGAHQISVDYNGRPVQGTPFVAKAFDSNKVTVGAVARGSVGRPVTFSVDASEAGEGNLEITISARGLNIPTQVHPQGNARFAVSFVPAESCDHIVNVAFNKRPVVGCPLIVSVGASGAGPSVTLPGPGPVHRPSTLLINHPGRLEDIEVNVEGPGGQSVPTQVQPLGNGQFQAEFVPRVVGEHRINVSVCGVPTAGSPYAAKVYDVQAIKVKEAATGVVGKPVTFLVETSQAGPGNLEVTVNGGLVPTSAQAQGPHTYAISFTPREPSVHSVDLRFNGQDVPGSPFKCNVVPAARILSPDALDKVSVGRLCSFLVESPNPPIVEVLGPARRSLPTQVNPQTGTTGKFEISFTPLDVGDHSVEVRLSSGHIEGSPFLVKAYDASRVTVTDITDGVVGKPVSFSINASQAGAGNLEIIVAVGGRNVPNFVQSEGNARFKVNFKPIEAATHTLSVRFNGQPVPGSPFNCKVSPGNIQPRVPVSGSGIELASVDAPAEIKIEGVTGGEPQVIVTAPTGKILPVKLSSIADVYTAHFVPEMVGRHSVAILINDQHVIGSPFSCNVYDVNKVLVTGLPGKKNDIAKAMSEMSLRDIGPAEVGKPVTFSVDAAQAGEGTLELVVSTQHTTIKAEVVACARGLYDVTFVPLTAEDHFVNITFNDIAVVGSPFHCSVVEATQYFQIGSTCYMDLPTENHKLEIKDPNNHNVKYVVKDYKAQFILTQTGTYRVHTYKSHELSSTRTMHVFDTTKIDVVNVPEGVCHRPAVIGINMNKVGPGKLTALVRVANRDVAHSVRQSPINANMWEVVFHPIIAAPHRVTLYYNNVPKFGVLEVPVKSPGQEPWAGGLGLYQAKIGKVTSFHIDTLGRSAREFDVVVSGPTGSAVPVRCYQTKTGKLQAEFTARDIGAHKVEVLHQAKPVNGSPFTCQSCDPDAVRIVDIPTSQGNVGEKIIFNVLTKNAGVADLEIQATNPIGQTLAVQETSLGENLIQISFVPNSAGLFQVAVSYGGVPIKGSPLALGVGPVGPTPPPRAVGKGLESAIVGERSTFTVSSVIQPRVQVEAAEGNIEVHIQNPKAGEYVVSYIPKWVGTYDIIIGIGPNDLPGSPFRPNVVDPEAVRLIGGWSQYLDDSGRLKLPAKLAFDVSNGGPGTLECKVAGRKVNPEKMGSRTRFDLSGEGLNSGEHEFEIKFANIPLPEAPECVVSLGDQVVLTGRGLAEAKCCEAAVFTIDGSKASSGNPEVTLHAADSNIPVPVMISLAGEKIWRASYTITTPGNYLLSVLWAGRPVKGCPLMVEAKGGADASKVLCSGEGLRQGVVGKEIRSWIDTRRAGPGELTAHCAGPRKVAYCELYDHGDATFTLNVKPQEPGRHQLTIKYAGQHVQGSPFILKVAGAPDASKVRVYGPGIEHGVLATFQSRFICDTRGAGAGQLTVRVRGPKGAFRVEMQRESQKDRTILCKYDPTEPGDYRVEVKWAGELVPGSPFHVMIFDTQEELRRYVASL</sequence>
<protein>
    <recommendedName>
        <fullName evidence="6">Calponin-homology (CH) domain-containing protein</fullName>
    </recommendedName>
</protein>
<keyword evidence="2" id="KW-0677">Repeat</keyword>
<feature type="repeat" description="Filamin" evidence="4">
    <location>
        <begin position="1679"/>
        <end position="1773"/>
    </location>
</feature>
<dbReference type="SMART" id="SM00557">
    <property type="entry name" value="IG_FLMN"/>
    <property type="match status" value="20"/>
</dbReference>
<gene>
    <name evidence="7" type="ORF">GWI33_022419</name>
</gene>
<dbReference type="Gene3D" id="2.60.40.10">
    <property type="entry name" value="Immunoglobulins"/>
    <property type="match status" value="19"/>
</dbReference>
<dbReference type="InterPro" id="IPR017868">
    <property type="entry name" value="Filamin/ABP280_repeat-like"/>
</dbReference>
<dbReference type="PROSITE" id="PS50021">
    <property type="entry name" value="CH"/>
    <property type="match status" value="2"/>
</dbReference>
<feature type="compositionally biased region" description="Polar residues" evidence="5">
    <location>
        <begin position="806"/>
        <end position="830"/>
    </location>
</feature>
<keyword evidence="3" id="KW-0009">Actin-binding</keyword>
<feature type="repeat" description="Filamin" evidence="4">
    <location>
        <begin position="2585"/>
        <end position="2679"/>
    </location>
</feature>
<dbReference type="FunFam" id="2.60.40.10:FF:001473">
    <property type="entry name" value="Jitterbug, isoform C"/>
    <property type="match status" value="1"/>
</dbReference>
<name>A0A834IUK9_RHYFE</name>
<feature type="repeat" description="Filamin" evidence="4">
    <location>
        <begin position="1414"/>
        <end position="1507"/>
    </location>
</feature>
<dbReference type="CDD" id="cd21229">
    <property type="entry name" value="CH_jitterbug-like_rpt2"/>
    <property type="match status" value="1"/>
</dbReference>
<dbReference type="CDD" id="cd21227">
    <property type="entry name" value="CH_jitterbug-like_rpt1"/>
    <property type="match status" value="1"/>
</dbReference>
<feature type="repeat" description="Filamin" evidence="4">
    <location>
        <begin position="710"/>
        <end position="792"/>
    </location>
</feature>
<dbReference type="PROSITE" id="PS00019">
    <property type="entry name" value="ACTININ_1"/>
    <property type="match status" value="1"/>
</dbReference>
<dbReference type="CDD" id="cd21185">
    <property type="entry name" value="CH_jitterbug-like_rpt3"/>
    <property type="match status" value="1"/>
</dbReference>
<feature type="repeat" description="Filamin" evidence="4">
    <location>
        <begin position="2682"/>
        <end position="2771"/>
    </location>
</feature>
<accession>A0A834IUK9</accession>
<feature type="repeat" description="Filamin" evidence="4">
    <location>
        <begin position="2403"/>
        <end position="2497"/>
    </location>
</feature>
<feature type="repeat" description="Filamin" evidence="4">
    <location>
        <begin position="2772"/>
        <end position="2865"/>
    </location>
</feature>
<feature type="repeat" description="Filamin" evidence="4">
    <location>
        <begin position="2866"/>
        <end position="2962"/>
    </location>
</feature>
<dbReference type="Pfam" id="PF00307">
    <property type="entry name" value="CH"/>
    <property type="match status" value="4"/>
</dbReference>
<feature type="repeat" description="Filamin" evidence="4">
    <location>
        <begin position="531"/>
        <end position="611"/>
    </location>
</feature>
<feature type="region of interest" description="Disordered" evidence="5">
    <location>
        <begin position="852"/>
        <end position="951"/>
    </location>
</feature>
<comment type="similarity">
    <text evidence="1">Belongs to the filamin family.</text>
</comment>
<reference evidence="7" key="1">
    <citation type="submission" date="2020-08" db="EMBL/GenBank/DDBJ databases">
        <title>Genome sequencing and assembly of the red palm weevil Rhynchophorus ferrugineus.</title>
        <authorList>
            <person name="Dias G.B."/>
            <person name="Bergman C.M."/>
            <person name="Manee M."/>
        </authorList>
    </citation>
    <scope>NUCLEOTIDE SEQUENCE</scope>
    <source>
        <strain evidence="7">AA-2017</strain>
        <tissue evidence="7">Whole larva</tissue>
    </source>
</reference>
<dbReference type="PANTHER" id="PTHR38537">
    <property type="entry name" value="JITTERBUG, ISOFORM N"/>
    <property type="match status" value="1"/>
</dbReference>
<dbReference type="InterPro" id="IPR013783">
    <property type="entry name" value="Ig-like_fold"/>
</dbReference>
<dbReference type="InterPro" id="IPR014756">
    <property type="entry name" value="Ig_E-set"/>
</dbReference>
<dbReference type="Gene3D" id="1.10.418.10">
    <property type="entry name" value="Calponin-like domain"/>
    <property type="match status" value="4"/>
</dbReference>
<dbReference type="Pfam" id="PF00630">
    <property type="entry name" value="Filamin"/>
    <property type="match status" value="19"/>
</dbReference>
<evidence type="ECO:0000256" key="5">
    <source>
        <dbReference type="SAM" id="MobiDB-lite"/>
    </source>
</evidence>
<feature type="repeat" description="Filamin" evidence="4">
    <location>
        <begin position="1319"/>
        <end position="1416"/>
    </location>
</feature>
<feature type="repeat" description="Filamin" evidence="4">
    <location>
        <begin position="1867"/>
        <end position="1951"/>
    </location>
</feature>
<proteinExistence type="inferred from homology"/>
<evidence type="ECO:0000313" key="7">
    <source>
        <dbReference type="EMBL" id="KAF7284168.1"/>
    </source>
</evidence>
<feature type="repeat" description="Filamin" evidence="4">
    <location>
        <begin position="2321"/>
        <end position="2405"/>
    </location>
</feature>
<feature type="repeat" description="Filamin" evidence="4">
    <location>
        <begin position="1952"/>
        <end position="2043"/>
    </location>
</feature>
<feature type="compositionally biased region" description="Polar residues" evidence="5">
    <location>
        <begin position="862"/>
        <end position="885"/>
    </location>
</feature>